<reference evidence="3" key="1">
    <citation type="submission" date="2013-11" db="EMBL/GenBank/DDBJ databases">
        <title>Genome sequence of the fusiform rust pathogen reveals effectors for host alternation and coevolution with pine.</title>
        <authorList>
            <consortium name="DOE Joint Genome Institute"/>
            <person name="Smith K."/>
            <person name="Pendleton A."/>
            <person name="Kubisiak T."/>
            <person name="Anderson C."/>
            <person name="Salamov A."/>
            <person name="Aerts A."/>
            <person name="Riley R."/>
            <person name="Clum A."/>
            <person name="Lindquist E."/>
            <person name="Ence D."/>
            <person name="Campbell M."/>
            <person name="Kronenberg Z."/>
            <person name="Feau N."/>
            <person name="Dhillon B."/>
            <person name="Hamelin R."/>
            <person name="Burleigh J."/>
            <person name="Smith J."/>
            <person name="Yandell M."/>
            <person name="Nelson C."/>
            <person name="Grigoriev I."/>
            <person name="Davis J."/>
        </authorList>
    </citation>
    <scope>NUCLEOTIDE SEQUENCE</scope>
    <source>
        <strain evidence="3">G11</strain>
    </source>
</reference>
<evidence type="ECO:0000313" key="3">
    <source>
        <dbReference type="EMBL" id="KAG0139346.1"/>
    </source>
</evidence>
<keyword evidence="4" id="KW-1185">Reference proteome</keyword>
<dbReference type="Proteomes" id="UP000886653">
    <property type="component" value="Unassembled WGS sequence"/>
</dbReference>
<keyword evidence="2" id="KW-0732">Signal</keyword>
<comment type="caution">
    <text evidence="3">The sequence shown here is derived from an EMBL/GenBank/DDBJ whole genome shotgun (WGS) entry which is preliminary data.</text>
</comment>
<accession>A0A9P6N567</accession>
<name>A0A9P6N567_9BASI</name>
<dbReference type="EMBL" id="MU167622">
    <property type="protein sequence ID" value="KAG0139346.1"/>
    <property type="molecule type" value="Genomic_DNA"/>
</dbReference>
<organism evidence="3 4">
    <name type="scientific">Cronartium quercuum f. sp. fusiforme G11</name>
    <dbReference type="NCBI Taxonomy" id="708437"/>
    <lineage>
        <taxon>Eukaryota</taxon>
        <taxon>Fungi</taxon>
        <taxon>Dikarya</taxon>
        <taxon>Basidiomycota</taxon>
        <taxon>Pucciniomycotina</taxon>
        <taxon>Pucciniomycetes</taxon>
        <taxon>Pucciniales</taxon>
        <taxon>Coleosporiaceae</taxon>
        <taxon>Cronartium</taxon>
    </lineage>
</organism>
<evidence type="ECO:0000313" key="4">
    <source>
        <dbReference type="Proteomes" id="UP000886653"/>
    </source>
</evidence>
<evidence type="ECO:0000256" key="2">
    <source>
        <dbReference type="SAM" id="SignalP"/>
    </source>
</evidence>
<protein>
    <submittedName>
        <fullName evidence="3">Uncharacterized protein</fullName>
    </submittedName>
</protein>
<gene>
    <name evidence="3" type="ORF">CROQUDRAFT_101697</name>
</gene>
<proteinExistence type="predicted"/>
<feature type="region of interest" description="Disordered" evidence="1">
    <location>
        <begin position="16"/>
        <end position="43"/>
    </location>
</feature>
<feature type="signal peptide" evidence="2">
    <location>
        <begin position="1"/>
        <end position="20"/>
    </location>
</feature>
<sequence length="74" mass="7567">MNLLGVKAMLPLTVLDGSGAAAPSPPTTQASPSEASMTSSPINSWSASCCLSQLLLSGSPEHSPTPTNLFPKFH</sequence>
<evidence type="ECO:0000256" key="1">
    <source>
        <dbReference type="SAM" id="MobiDB-lite"/>
    </source>
</evidence>
<dbReference type="AlphaFoldDB" id="A0A9P6N567"/>
<feature type="chain" id="PRO_5040418644" evidence="2">
    <location>
        <begin position="21"/>
        <end position="74"/>
    </location>
</feature>
<feature type="compositionally biased region" description="Low complexity" evidence="1">
    <location>
        <begin position="17"/>
        <end position="36"/>
    </location>
</feature>